<dbReference type="EMBL" id="VOQF01000001">
    <property type="protein sequence ID" value="TXC93117.1"/>
    <property type="molecule type" value="Genomic_DNA"/>
</dbReference>
<name>A0A5C6W572_9BACI</name>
<comment type="caution">
    <text evidence="1">The sequence shown here is derived from an EMBL/GenBank/DDBJ whole genome shotgun (WGS) entry which is preliminary data.</text>
</comment>
<gene>
    <name evidence="1" type="ORF">FS935_02690</name>
</gene>
<dbReference type="Proteomes" id="UP000321363">
    <property type="component" value="Unassembled WGS sequence"/>
</dbReference>
<evidence type="ECO:0000313" key="1">
    <source>
        <dbReference type="EMBL" id="TXC93117.1"/>
    </source>
</evidence>
<protein>
    <submittedName>
        <fullName evidence="1">Uncharacterized protein</fullName>
    </submittedName>
</protein>
<keyword evidence="2" id="KW-1185">Reference proteome</keyword>
<sequence length="94" mass="10725">MIFYACVKSQPNNINSYKGIEVSTLGNPTDVVARFESYDPLEDFRNFVSWSESVGDDNVGFCDSLKSFAKQYEDISENDSHQMLSMVYGEHFEC</sequence>
<dbReference type="RefSeq" id="WP_146945977.1">
    <property type="nucleotide sequence ID" value="NZ_VOQF01000001.1"/>
</dbReference>
<accession>A0A5C6W572</accession>
<dbReference type="OrthoDB" id="2871936at2"/>
<dbReference type="AlphaFoldDB" id="A0A5C6W572"/>
<proteinExistence type="predicted"/>
<evidence type="ECO:0000313" key="2">
    <source>
        <dbReference type="Proteomes" id="UP000321363"/>
    </source>
</evidence>
<reference evidence="1 2" key="1">
    <citation type="journal article" date="2005" name="Int. J. Syst. Evol. Microbiol.">
        <title>Bacillus litoralis sp. nov., isolated from a tidal flat of the Yellow Sea in Korea.</title>
        <authorList>
            <person name="Yoon J.H."/>
            <person name="Oh T.K."/>
        </authorList>
    </citation>
    <scope>NUCLEOTIDE SEQUENCE [LARGE SCALE GENOMIC DNA]</scope>
    <source>
        <strain evidence="1 2">SW-211</strain>
    </source>
</reference>
<organism evidence="1 2">
    <name type="scientific">Metabacillus litoralis</name>
    <dbReference type="NCBI Taxonomy" id="152268"/>
    <lineage>
        <taxon>Bacteria</taxon>
        <taxon>Bacillati</taxon>
        <taxon>Bacillota</taxon>
        <taxon>Bacilli</taxon>
        <taxon>Bacillales</taxon>
        <taxon>Bacillaceae</taxon>
        <taxon>Metabacillus</taxon>
    </lineage>
</organism>